<dbReference type="EMBL" id="BSDI01000007">
    <property type="protein sequence ID" value="GLH96643.1"/>
    <property type="molecule type" value="Genomic_DNA"/>
</dbReference>
<dbReference type="PANTHER" id="PTHR42812:SF5">
    <property type="entry name" value="ENDO-ARABINASE"/>
    <property type="match status" value="1"/>
</dbReference>
<dbReference type="InterPro" id="IPR051795">
    <property type="entry name" value="Glycosyl_Hydrlase_43"/>
</dbReference>
<evidence type="ECO:0000313" key="4">
    <source>
        <dbReference type="EMBL" id="GLH96643.1"/>
    </source>
</evidence>
<keyword evidence="5" id="KW-1185">Reference proteome</keyword>
<accession>A0ABQ5QPZ9</accession>
<dbReference type="Gene3D" id="2.115.10.20">
    <property type="entry name" value="Glycosyl hydrolase domain, family 43"/>
    <property type="match status" value="1"/>
</dbReference>
<keyword evidence="3" id="KW-0326">Glycosidase</keyword>
<evidence type="ECO:0008006" key="6">
    <source>
        <dbReference type="Google" id="ProtNLM"/>
    </source>
</evidence>
<dbReference type="SUPFAM" id="SSF75005">
    <property type="entry name" value="Arabinanase/levansucrase/invertase"/>
    <property type="match status" value="1"/>
</dbReference>
<dbReference type="InterPro" id="IPR006710">
    <property type="entry name" value="Glyco_hydro_43"/>
</dbReference>
<name>A0ABQ5QPZ9_9ACTN</name>
<comment type="similarity">
    <text evidence="1">Belongs to the glycosyl hydrolase 43 family.</text>
</comment>
<comment type="caution">
    <text evidence="4">The sequence shown here is derived from an EMBL/GenBank/DDBJ whole genome shotgun (WGS) entry which is preliminary data.</text>
</comment>
<organism evidence="4 5">
    <name type="scientific">Phytohabitans aurantiacus</name>
    <dbReference type="NCBI Taxonomy" id="3016789"/>
    <lineage>
        <taxon>Bacteria</taxon>
        <taxon>Bacillati</taxon>
        <taxon>Actinomycetota</taxon>
        <taxon>Actinomycetes</taxon>
        <taxon>Micromonosporales</taxon>
        <taxon>Micromonosporaceae</taxon>
    </lineage>
</organism>
<dbReference type="Proteomes" id="UP001144280">
    <property type="component" value="Unassembled WGS sequence"/>
</dbReference>
<keyword evidence="2" id="KW-0378">Hydrolase</keyword>
<dbReference type="Pfam" id="PF04616">
    <property type="entry name" value="Glyco_hydro_43"/>
    <property type="match status" value="1"/>
</dbReference>
<dbReference type="RefSeq" id="WP_281893893.1">
    <property type="nucleotide sequence ID" value="NZ_BSDI01000007.1"/>
</dbReference>
<proteinExistence type="inferred from homology"/>
<protein>
    <recommendedName>
        <fullName evidence="6">CBM6 domain-containing protein</fullName>
    </recommendedName>
</protein>
<dbReference type="InterPro" id="IPR023296">
    <property type="entry name" value="Glyco_hydro_beta-prop_sf"/>
</dbReference>
<evidence type="ECO:0000256" key="1">
    <source>
        <dbReference type="ARBA" id="ARBA00009865"/>
    </source>
</evidence>
<dbReference type="SUPFAM" id="SSF49785">
    <property type="entry name" value="Galactose-binding domain-like"/>
    <property type="match status" value="1"/>
</dbReference>
<gene>
    <name evidence="4" type="ORF">Pa4123_19170</name>
</gene>
<evidence type="ECO:0000256" key="3">
    <source>
        <dbReference type="ARBA" id="ARBA00023295"/>
    </source>
</evidence>
<evidence type="ECO:0000256" key="2">
    <source>
        <dbReference type="ARBA" id="ARBA00022801"/>
    </source>
</evidence>
<dbReference type="Gene3D" id="2.60.120.260">
    <property type="entry name" value="Galactose-binding domain-like"/>
    <property type="match status" value="1"/>
</dbReference>
<reference evidence="4" key="1">
    <citation type="submission" date="2022-12" db="EMBL/GenBank/DDBJ databases">
        <title>New Phytohabitans aurantiacus sp. RD004123 nov., an actinomycete isolated from soil.</title>
        <authorList>
            <person name="Triningsih D.W."/>
            <person name="Harunari E."/>
            <person name="Igarashi Y."/>
        </authorList>
    </citation>
    <scope>NUCLEOTIDE SEQUENCE</scope>
    <source>
        <strain evidence="4">RD004123</strain>
    </source>
</reference>
<dbReference type="PANTHER" id="PTHR42812">
    <property type="entry name" value="BETA-XYLOSIDASE"/>
    <property type="match status" value="1"/>
</dbReference>
<sequence length="1049" mass="110607">MRRTTWIAVTIMLAAVALLVPEVARARAQGSLRAADPTLVRDGNTWVSLSTNESLSAPFAKACDPADPVWGKGFAYVPYRTGPAPDQLGDCWMGDALPGGPGPWADRPPNVGMWLWAPTMARIGNAWWLFYVARKAGTGQQCIGVAAGDRSTGPNWLHPAQPLICPSNGWWAIDPELFYDRQTSAWYLLWDSGPLNVQRFDPATASLVGPVRALLQESHPDLGFDEFTNASGQREQVIENPTMVRADSGELWLFFAANAWASNNYATGWALCGRSAPTSGGACGLVNSFDPASRYRPWWGSSARTAPVPNVDATPLTAFPDLPGFGGLSVAVPDPTGPAPQPVYATAHIYWGGASNLRTQMVFRLDTTGVTPALYEPGTVAIHGREGSFGTDLLGPATPSGHALATRAVPGWGWPAGHNGIFNAMTADGTLVIQGGNTDVADDYVAAGVYDPKASAWSTLNATTSSGTSTVSPFVEGGKTLHGGASSWDVLPIGDGNAVAFTNLFGVPWPPYLNRRRIPPEGVWPSFGVMAKQGGRWQIVNQWTAAELARSNPDSDVDERACAPYDRLPDATSLCGGPNEMAVAPKSRDLIVALYAGDGRRTSGGLMALRVTGPDAGGLFQARIVGYYAYPEVPDIDPPNPQRPGNLGIALKTVETDPTSPLGDERFNVVADIWHADTDANPDTVPPGLDPSITQEFSYDARTGAIRPVSAPFIAGTDGTRFLGVHGGIYDRQGNLWSASNGVQVWAGGPACPFDPVRWESQPESYTTTAGGRTVWGQTCAPDYALRQGADAAGGGLFGGFLQLAEDPATGTIVGVDTWDTGNVLAVRHSGSGRDKTFTVGTLVDTGRNLLPRQGPPEQRPPVFDKTGRAWFTVHIWPPGEGHTQRIDHWVASVDLASLFAPAPVALPVAAGQQARVQAEGTRTTSTWRAAPGPGGVIPVESDAHMVLCRGACADDGVPGDGFALRGGSAEYTVYAPVAGDYEIAYRASGGAGAGVQLTTGGATGSTSLDTGGVWRLVAGPTVRLAAGVNTLRLVGSGWQLNWMTLTRR</sequence>
<evidence type="ECO:0000313" key="5">
    <source>
        <dbReference type="Proteomes" id="UP001144280"/>
    </source>
</evidence>
<dbReference type="InterPro" id="IPR008979">
    <property type="entry name" value="Galactose-bd-like_sf"/>
</dbReference>